<dbReference type="Proteomes" id="UP000521943">
    <property type="component" value="Unassembled WGS sequence"/>
</dbReference>
<feature type="region of interest" description="Disordered" evidence="1">
    <location>
        <begin position="154"/>
        <end position="202"/>
    </location>
</feature>
<feature type="compositionally biased region" description="Polar residues" evidence="1">
    <location>
        <begin position="101"/>
        <end position="113"/>
    </location>
</feature>
<feature type="region of interest" description="Disordered" evidence="1">
    <location>
        <begin position="319"/>
        <end position="341"/>
    </location>
</feature>
<evidence type="ECO:0000313" key="4">
    <source>
        <dbReference type="Proteomes" id="UP000521943"/>
    </source>
</evidence>
<feature type="compositionally biased region" description="Acidic residues" evidence="1">
    <location>
        <begin position="46"/>
        <end position="65"/>
    </location>
</feature>
<evidence type="ECO:0000313" key="3">
    <source>
        <dbReference type="EMBL" id="KAF6764293.1"/>
    </source>
</evidence>
<comment type="caution">
    <text evidence="3">The sequence shown here is derived from an EMBL/GenBank/DDBJ whole genome shotgun (WGS) entry which is preliminary data.</text>
</comment>
<gene>
    <name evidence="3" type="ORF">DFP72DRAFT_871443</name>
</gene>
<feature type="region of interest" description="Disordered" evidence="1">
    <location>
        <begin position="662"/>
        <end position="685"/>
    </location>
</feature>
<dbReference type="Gene3D" id="1.25.40.690">
    <property type="match status" value="1"/>
</dbReference>
<feature type="region of interest" description="Disordered" evidence="1">
    <location>
        <begin position="1"/>
        <end position="121"/>
    </location>
</feature>
<proteinExistence type="predicted"/>
<evidence type="ECO:0000256" key="1">
    <source>
        <dbReference type="SAM" id="MobiDB-lite"/>
    </source>
</evidence>
<evidence type="ECO:0000259" key="2">
    <source>
        <dbReference type="Pfam" id="PF12110"/>
    </source>
</evidence>
<reference evidence="3 4" key="1">
    <citation type="submission" date="2020-07" db="EMBL/GenBank/DDBJ databases">
        <title>Comparative genomics of pyrophilous fungi reveals a link between fire events and developmental genes.</title>
        <authorList>
            <consortium name="DOE Joint Genome Institute"/>
            <person name="Steindorff A.S."/>
            <person name="Carver A."/>
            <person name="Calhoun S."/>
            <person name="Stillman K."/>
            <person name="Liu H."/>
            <person name="Lipzen A."/>
            <person name="Pangilinan J."/>
            <person name="Labutti K."/>
            <person name="Bruns T.D."/>
            <person name="Grigoriev I.V."/>
        </authorList>
    </citation>
    <scope>NUCLEOTIDE SEQUENCE [LARGE SCALE GENOMIC DNA]</scope>
    <source>
        <strain evidence="3 4">CBS 144469</strain>
    </source>
</reference>
<sequence length="960" mass="104989">MVRFRAFDSGSSSESDDEQDTRSVASDEPLPRHRQEQPTFEPEGGKEEEEGSDDSDDSAMLEDELMYGVRAKARPRTALYQDENGDFQVAREEDDDDIQDGSESPSSRLSPTEPSGPRQNIIPWARHVGVDAQKMHVMQTSLFRMPEEAAALKALNNQPPSRPKTISTLPPPTRLSRKHSRDSDGDGLKSDGSRDRASFAQDIEPAVLRPTRKYARVEISSSIANGLEGAYVDAGLAYGRSFRVGWGPGGTLVHSGSICTPYASSVTSSNSSVITLTKTPFPAEPPPPPEFDDSQEIPEDASPVAISLKLLQHHLTHTPITKSDSGVPLANPSSSSAPTVTSPTPLDFASFASLFPTTHATGPAPLFRLGSALFDPIDLRLNSGRKQASAIGVTSITPDLRNRVALLRRRHALSEWLEHVVKSSVEGDIRMKSTGPISGNYTAADTVFTSLTGHQVEEACTLAMDTGYLKLATLVSQAGGDKVFKSDIRAQLEIWKDEKLAPTPGGGGLGVGVYRLLSGPDDQSDENLLASWVEEVCAGLDWKRVFGLCLWYGLGVDAAVVDVLRLYEGLTKRYNSSLVARPLPNWQSKKGRVVQQQQLSLVPSSRAGHRQPEDPQYSLIRLHADPALSLSQVLEPQSFGPDLRYGGDFADRAPTYTAATRGAVGRASSDDELEGAGSTIDVPSSELGHSHTANLLTSAYAFELEGWGQIQEAAFVLLHLEDPEGRKKAIKDLLARAAPHLDEFVTKGLVASLKIPITWVHEAKAMYALDQGDVWEAYQLYLSAQLWNAAHDLAVLELAPDAVLRKDTLLLQDLFEPFDLDGRRDKIDGWFVRGKTFVDYVNILDRLPILQEKLITERETHVVVQPPAGELSTTEEIDDLTRRIPKLIALLPDVLHRPRSVDDRHAAAIEEMTQSLLSVMGKAKPAMLLKQPLLNFMDPSTKLTLIRGKNYARFLQRVGA</sequence>
<accession>A0A8H6IF45</accession>
<feature type="compositionally biased region" description="Polar residues" evidence="1">
    <location>
        <begin position="155"/>
        <end position="168"/>
    </location>
</feature>
<dbReference type="OrthoDB" id="3797628at2759"/>
<feature type="domain" description="Nuclear pore complex protein NUP96 C-terminal" evidence="2">
    <location>
        <begin position="446"/>
        <end position="767"/>
    </location>
</feature>
<dbReference type="InterPro" id="IPR021967">
    <property type="entry name" value="Nup98_C"/>
</dbReference>
<dbReference type="EMBL" id="JACGCI010000004">
    <property type="protein sequence ID" value="KAF6764293.1"/>
    <property type="molecule type" value="Genomic_DNA"/>
</dbReference>
<name>A0A8H6IF45_9AGAR</name>
<feature type="compositionally biased region" description="Low complexity" evidence="1">
    <location>
        <begin position="332"/>
        <end position="341"/>
    </location>
</feature>
<dbReference type="Pfam" id="PF12110">
    <property type="entry name" value="Nup96"/>
    <property type="match status" value="1"/>
</dbReference>
<protein>
    <submittedName>
        <fullName evidence="3">Nucleoporin nup189</fullName>
    </submittedName>
</protein>
<feature type="compositionally biased region" description="Basic and acidic residues" evidence="1">
    <location>
        <begin position="181"/>
        <end position="197"/>
    </location>
</feature>
<organism evidence="3 4">
    <name type="scientific">Ephemerocybe angulata</name>
    <dbReference type="NCBI Taxonomy" id="980116"/>
    <lineage>
        <taxon>Eukaryota</taxon>
        <taxon>Fungi</taxon>
        <taxon>Dikarya</taxon>
        <taxon>Basidiomycota</taxon>
        <taxon>Agaricomycotina</taxon>
        <taxon>Agaricomycetes</taxon>
        <taxon>Agaricomycetidae</taxon>
        <taxon>Agaricales</taxon>
        <taxon>Agaricineae</taxon>
        <taxon>Psathyrellaceae</taxon>
        <taxon>Ephemerocybe</taxon>
    </lineage>
</organism>
<dbReference type="AlphaFoldDB" id="A0A8H6IF45"/>
<keyword evidence="4" id="KW-1185">Reference proteome</keyword>